<keyword evidence="1" id="KW-1133">Transmembrane helix</keyword>
<evidence type="ECO:0000313" key="2">
    <source>
        <dbReference type="EMBL" id="CAG6651437.1"/>
    </source>
</evidence>
<organism evidence="2">
    <name type="scientific">Cacopsylla melanoneura</name>
    <dbReference type="NCBI Taxonomy" id="428564"/>
    <lineage>
        <taxon>Eukaryota</taxon>
        <taxon>Metazoa</taxon>
        <taxon>Ecdysozoa</taxon>
        <taxon>Arthropoda</taxon>
        <taxon>Hexapoda</taxon>
        <taxon>Insecta</taxon>
        <taxon>Pterygota</taxon>
        <taxon>Neoptera</taxon>
        <taxon>Paraneoptera</taxon>
        <taxon>Hemiptera</taxon>
        <taxon>Sternorrhyncha</taxon>
        <taxon>Psylloidea</taxon>
        <taxon>Psyllidae</taxon>
        <taxon>Psyllinae</taxon>
        <taxon>Cacopsylla</taxon>
    </lineage>
</organism>
<keyword evidence="1" id="KW-0472">Membrane</keyword>
<dbReference type="AlphaFoldDB" id="A0A8D8W8Y5"/>
<protein>
    <submittedName>
        <fullName evidence="2">Uncharacterized protein</fullName>
    </submittedName>
</protein>
<name>A0A8D8W8Y5_9HEMI</name>
<feature type="transmembrane region" description="Helical" evidence="1">
    <location>
        <begin position="5"/>
        <end position="23"/>
    </location>
</feature>
<evidence type="ECO:0000256" key="1">
    <source>
        <dbReference type="SAM" id="Phobius"/>
    </source>
</evidence>
<dbReference type="EMBL" id="HBUF01167704">
    <property type="protein sequence ID" value="CAG6651438.1"/>
    <property type="molecule type" value="Transcribed_RNA"/>
</dbReference>
<feature type="transmembrane region" description="Helical" evidence="1">
    <location>
        <begin position="35"/>
        <end position="52"/>
    </location>
</feature>
<dbReference type="EMBL" id="HBUF01167703">
    <property type="protein sequence ID" value="CAG6651437.1"/>
    <property type="molecule type" value="Transcribed_RNA"/>
</dbReference>
<accession>A0A8D8W8Y5</accession>
<keyword evidence="1" id="KW-0812">Transmembrane</keyword>
<proteinExistence type="predicted"/>
<sequence>MTEYIFFLSILCQSLSFFFFFLLPPVPPPFSSTSPFSSFLCFFFFLCFFSFLSEDVECFLCLCLCFFFFFFSSNSSVSELVSEDSKSNSSLDFPISLDSEGLLRRISN</sequence>
<reference evidence="2" key="1">
    <citation type="submission" date="2021-05" db="EMBL/GenBank/DDBJ databases">
        <authorList>
            <person name="Alioto T."/>
            <person name="Alioto T."/>
            <person name="Gomez Garrido J."/>
        </authorList>
    </citation>
    <scope>NUCLEOTIDE SEQUENCE</scope>
</reference>
<feature type="transmembrane region" description="Helical" evidence="1">
    <location>
        <begin position="59"/>
        <end position="77"/>
    </location>
</feature>